<proteinExistence type="predicted"/>
<organism evidence="2 3">
    <name type="scientific">Vitis vinifera</name>
    <name type="common">Grape</name>
    <dbReference type="NCBI Taxonomy" id="29760"/>
    <lineage>
        <taxon>Eukaryota</taxon>
        <taxon>Viridiplantae</taxon>
        <taxon>Streptophyta</taxon>
        <taxon>Embryophyta</taxon>
        <taxon>Tracheophyta</taxon>
        <taxon>Spermatophyta</taxon>
        <taxon>Magnoliopsida</taxon>
        <taxon>eudicotyledons</taxon>
        <taxon>Gunneridae</taxon>
        <taxon>Pentapetalae</taxon>
        <taxon>rosids</taxon>
        <taxon>Vitales</taxon>
        <taxon>Vitaceae</taxon>
        <taxon>Viteae</taxon>
        <taxon>Vitis</taxon>
    </lineage>
</organism>
<gene>
    <name evidence="2" type="ORF">CK203_032147</name>
</gene>
<protein>
    <recommendedName>
        <fullName evidence="1">Reverse transcriptase zinc-binding domain-containing protein</fullName>
    </recommendedName>
</protein>
<sequence length="333" mass="38606">MPRCKTTASALLGKWIWRFAIEEDFFWRKVVGVKYGRLGFGWRTKEARGTFGVGVWRDILKESSWCWDNIEFKVGKGTKVSFWTDHWCGNEKLAQTFPQLFVLAAQRNTSVNEMWDSSLGQGGWNISLSRNLNDWELDALGELLQLLRDLRTSLEEDAVIWKGESHGLFRIRDAYKLLAGSNVISFPKKGIWVDKVPTKVAFFAWEASWEKVLTLDKLQRRGWQFPNSCKGSMGDCPGLVWANWVFPEKVKDMLVSWRGPFVGRKRKRIWTSIPLCIFWTVWKERNRLAFRGGSLAIQKLKNSFVCNLWSWARVYMGEESSSLIGFLEWLAAP</sequence>
<dbReference type="Pfam" id="PF13966">
    <property type="entry name" value="zf-RVT"/>
    <property type="match status" value="1"/>
</dbReference>
<evidence type="ECO:0000313" key="3">
    <source>
        <dbReference type="Proteomes" id="UP000288805"/>
    </source>
</evidence>
<dbReference type="PANTHER" id="PTHR36617">
    <property type="entry name" value="PROTEIN, PUTATIVE-RELATED"/>
    <property type="match status" value="1"/>
</dbReference>
<evidence type="ECO:0000259" key="1">
    <source>
        <dbReference type="Pfam" id="PF13966"/>
    </source>
</evidence>
<dbReference type="Proteomes" id="UP000288805">
    <property type="component" value="Unassembled WGS sequence"/>
</dbReference>
<dbReference type="AlphaFoldDB" id="A0A438IPS1"/>
<accession>A0A438IPS1</accession>
<evidence type="ECO:0000313" key="2">
    <source>
        <dbReference type="EMBL" id="RVW98615.1"/>
    </source>
</evidence>
<comment type="caution">
    <text evidence="2">The sequence shown here is derived from an EMBL/GenBank/DDBJ whole genome shotgun (WGS) entry which is preliminary data.</text>
</comment>
<dbReference type="InterPro" id="IPR026960">
    <property type="entry name" value="RVT-Znf"/>
</dbReference>
<dbReference type="PANTHER" id="PTHR36617:SF16">
    <property type="entry name" value="OS04G0516500 PROTEIN"/>
    <property type="match status" value="1"/>
</dbReference>
<reference evidence="2 3" key="1">
    <citation type="journal article" date="2018" name="PLoS Genet.">
        <title>Population sequencing reveals clonal diversity and ancestral inbreeding in the grapevine cultivar Chardonnay.</title>
        <authorList>
            <person name="Roach M.J."/>
            <person name="Johnson D.L."/>
            <person name="Bohlmann J."/>
            <person name="van Vuuren H.J."/>
            <person name="Jones S.J."/>
            <person name="Pretorius I.S."/>
            <person name="Schmidt S.A."/>
            <person name="Borneman A.R."/>
        </authorList>
    </citation>
    <scope>NUCLEOTIDE SEQUENCE [LARGE SCALE GENOMIC DNA]</scope>
    <source>
        <strain evidence="3">cv. Chardonnay</strain>
        <tissue evidence="2">Leaf</tissue>
    </source>
</reference>
<feature type="domain" description="Reverse transcriptase zinc-binding" evidence="1">
    <location>
        <begin position="169"/>
        <end position="230"/>
    </location>
</feature>
<dbReference type="EMBL" id="QGNW01000092">
    <property type="protein sequence ID" value="RVW98615.1"/>
    <property type="molecule type" value="Genomic_DNA"/>
</dbReference>
<name>A0A438IPS1_VITVI</name>